<dbReference type="RefSeq" id="WP_111920784.1">
    <property type="nucleotide sequence ID" value="NZ_CP030280.1"/>
</dbReference>
<dbReference type="InterPro" id="IPR025911">
    <property type="entry name" value="ToxN/AbiQ_toxin"/>
</dbReference>
<evidence type="ECO:0000313" key="2">
    <source>
        <dbReference type="Proteomes" id="UP000250003"/>
    </source>
</evidence>
<dbReference type="InterPro" id="IPR053735">
    <property type="entry name" value="Type_III_TA_endoRNase"/>
</dbReference>
<protein>
    <submittedName>
        <fullName evidence="1">Type III toxin-antitoxin system ToxN/AbiQ family toxin</fullName>
    </submittedName>
</protein>
<dbReference type="Proteomes" id="UP000250003">
    <property type="component" value="Chromosome"/>
</dbReference>
<dbReference type="OrthoDB" id="1655812at2"/>
<dbReference type="AlphaFoldDB" id="A0A2Z4UEU5"/>
<dbReference type="Pfam" id="PF13958">
    <property type="entry name" value="ToxN_toxin"/>
    <property type="match status" value="1"/>
</dbReference>
<keyword evidence="2" id="KW-1185">Reference proteome</keyword>
<accession>A0A2Z4UEU5</accession>
<dbReference type="GO" id="GO:0004521">
    <property type="term" value="F:RNA endonuclease activity"/>
    <property type="evidence" value="ECO:0007669"/>
    <property type="project" value="InterPro"/>
</dbReference>
<dbReference type="EMBL" id="CP030280">
    <property type="protein sequence ID" value="AWY99344.1"/>
    <property type="molecule type" value="Genomic_DNA"/>
</dbReference>
<dbReference type="GO" id="GO:0003723">
    <property type="term" value="F:RNA binding"/>
    <property type="evidence" value="ECO:0007669"/>
    <property type="project" value="InterPro"/>
</dbReference>
<evidence type="ECO:0000313" key="1">
    <source>
        <dbReference type="EMBL" id="AWY99344.1"/>
    </source>
</evidence>
<reference evidence="2" key="1">
    <citation type="submission" date="2018-06" db="EMBL/GenBank/DDBJ databases">
        <title>Description of Blautia argi sp. nov., a new anaerobic isolated from dog feces.</title>
        <authorList>
            <person name="Chang Y.-H."/>
            <person name="Paek J."/>
            <person name="Shin Y."/>
        </authorList>
    </citation>
    <scope>NUCLEOTIDE SEQUENCE [LARGE SCALE GENOMIC DNA]</scope>
    <source>
        <strain evidence="2">KCTC 15426</strain>
    </source>
</reference>
<name>A0A2Z4UEU5_9FIRM</name>
<dbReference type="Gene3D" id="3.10.129.130">
    <property type="match status" value="1"/>
</dbReference>
<proteinExistence type="predicted"/>
<dbReference type="KEGG" id="blau:DQQ01_00750"/>
<sequence length="180" mass="20875">MRLYSISDEYINYIRKKFPRVYSNKEDTRIHTRKYLGAVIEIETHKYYIPLSSPKDKHDYIMVGGKKTIRKDSLIVMRIVAGTGEKKELKGTLQIGTMIPVPDEALELYDVGNEPDKAYKDLINEEIIYIRKNEKKIIKNAKVLYSKRKSGDENRVVQSCLDFVALEKECDNWKSSSYGG</sequence>
<gene>
    <name evidence="1" type="ORF">DQQ01_00750</name>
</gene>
<organism evidence="1 2">
    <name type="scientific">Blautia argi</name>
    <dbReference type="NCBI Taxonomy" id="1912897"/>
    <lineage>
        <taxon>Bacteria</taxon>
        <taxon>Bacillati</taxon>
        <taxon>Bacillota</taxon>
        <taxon>Clostridia</taxon>
        <taxon>Lachnospirales</taxon>
        <taxon>Lachnospiraceae</taxon>
        <taxon>Blautia</taxon>
    </lineage>
</organism>